<dbReference type="RefSeq" id="WP_246395401.1">
    <property type="nucleotide sequence ID" value="NZ_JACHIJ010000004.1"/>
</dbReference>
<evidence type="ECO:0000313" key="3">
    <source>
        <dbReference type="EMBL" id="MBB5053426.1"/>
    </source>
</evidence>
<protein>
    <submittedName>
        <fullName evidence="3">Very-short-patch-repair endonuclease</fullName>
    </submittedName>
</protein>
<comment type="caution">
    <text evidence="3">The sequence shown here is derived from an EMBL/GenBank/DDBJ whole genome shotgun (WGS) entry which is preliminary data.</text>
</comment>
<evidence type="ECO:0000313" key="4">
    <source>
        <dbReference type="Proteomes" id="UP000521227"/>
    </source>
</evidence>
<accession>A0A840N9P8</accession>
<dbReference type="InterPro" id="IPR007569">
    <property type="entry name" value="DUF559"/>
</dbReference>
<dbReference type="InterPro" id="IPR047216">
    <property type="entry name" value="Endonuclease_DUF559_bact"/>
</dbReference>
<feature type="domain" description="DUF559" evidence="2">
    <location>
        <begin position="16"/>
        <end position="123"/>
    </location>
</feature>
<dbReference type="PANTHER" id="PTHR38590:SF1">
    <property type="entry name" value="BLL0828 PROTEIN"/>
    <property type="match status" value="1"/>
</dbReference>
<keyword evidence="3" id="KW-0255">Endonuclease</keyword>
<dbReference type="AlphaFoldDB" id="A0A840N9P8"/>
<proteinExistence type="predicted"/>
<dbReference type="GO" id="GO:0004519">
    <property type="term" value="F:endonuclease activity"/>
    <property type="evidence" value="ECO:0007669"/>
    <property type="project" value="UniProtKB-KW"/>
</dbReference>
<evidence type="ECO:0000256" key="1">
    <source>
        <dbReference type="SAM" id="MobiDB-lite"/>
    </source>
</evidence>
<gene>
    <name evidence="3" type="ORF">HNQ36_003417</name>
</gene>
<reference evidence="3 4" key="1">
    <citation type="submission" date="2020-08" db="EMBL/GenBank/DDBJ databases">
        <title>Genomic Encyclopedia of Type Strains, Phase IV (KMG-IV): sequencing the most valuable type-strain genomes for metagenomic binning, comparative biology and taxonomic classification.</title>
        <authorList>
            <person name="Goeker M."/>
        </authorList>
    </citation>
    <scope>NUCLEOTIDE SEQUENCE [LARGE SCALE GENOMIC DNA]</scope>
    <source>
        <strain evidence="3 4">DSM 17498</strain>
    </source>
</reference>
<dbReference type="EMBL" id="JACHIJ010000004">
    <property type="protein sequence ID" value="MBB5053426.1"/>
    <property type="molecule type" value="Genomic_DNA"/>
</dbReference>
<dbReference type="CDD" id="cd01038">
    <property type="entry name" value="Endonuclease_DUF559"/>
    <property type="match status" value="1"/>
</dbReference>
<organism evidence="3 4">
    <name type="scientific">Afipia massiliensis</name>
    <dbReference type="NCBI Taxonomy" id="211460"/>
    <lineage>
        <taxon>Bacteria</taxon>
        <taxon>Pseudomonadati</taxon>
        <taxon>Pseudomonadota</taxon>
        <taxon>Alphaproteobacteria</taxon>
        <taxon>Hyphomicrobiales</taxon>
        <taxon>Nitrobacteraceae</taxon>
        <taxon>Afipia</taxon>
    </lineage>
</organism>
<keyword evidence="3" id="KW-0378">Hydrolase</keyword>
<keyword evidence="3" id="KW-0540">Nuclease</keyword>
<name>A0A840N9P8_9BRAD</name>
<feature type="region of interest" description="Disordered" evidence="1">
    <location>
        <begin position="127"/>
        <end position="147"/>
    </location>
</feature>
<evidence type="ECO:0000259" key="2">
    <source>
        <dbReference type="Pfam" id="PF04480"/>
    </source>
</evidence>
<dbReference type="Pfam" id="PF04480">
    <property type="entry name" value="DUF559"/>
    <property type="match status" value="1"/>
</dbReference>
<sequence length="147" mass="16245">MVDEPKRPVWKTTSAARESARRLRRTLTDAERVMWNELRAHRLNGASFRRQKPIGPFIVDFVCDAAKLIIEIDGGQHYEPEGVESDARRDRYLVAEGYDVLRFSNHDVLTNKAGVLETIISALQAKAPSLPSPASGGGEEIEGGDAS</sequence>
<dbReference type="Proteomes" id="UP000521227">
    <property type="component" value="Unassembled WGS sequence"/>
</dbReference>
<dbReference type="InterPro" id="IPR011335">
    <property type="entry name" value="Restrct_endonuc-II-like"/>
</dbReference>
<dbReference type="Gene3D" id="3.40.960.10">
    <property type="entry name" value="VSR Endonuclease"/>
    <property type="match status" value="1"/>
</dbReference>
<dbReference type="PANTHER" id="PTHR38590">
    <property type="entry name" value="BLL0828 PROTEIN"/>
    <property type="match status" value="1"/>
</dbReference>
<dbReference type="SUPFAM" id="SSF52980">
    <property type="entry name" value="Restriction endonuclease-like"/>
    <property type="match status" value="1"/>
</dbReference>